<feature type="compositionally biased region" description="Low complexity" evidence="1">
    <location>
        <begin position="66"/>
        <end position="91"/>
    </location>
</feature>
<feature type="transmembrane region" description="Helical" evidence="2">
    <location>
        <begin position="12"/>
        <end position="31"/>
    </location>
</feature>
<dbReference type="InterPro" id="IPR036514">
    <property type="entry name" value="SGNH_hydro_sf"/>
</dbReference>
<dbReference type="Gene3D" id="3.40.50.1110">
    <property type="entry name" value="SGNH hydrolase"/>
    <property type="match status" value="1"/>
</dbReference>
<reference evidence="3 5" key="1">
    <citation type="submission" date="2019-06" db="EMBL/GenBank/DDBJ databases">
        <title>Sequencing the genomes of 1000 actinobacteria strains.</title>
        <authorList>
            <person name="Klenk H.-P."/>
        </authorList>
    </citation>
    <scope>NUCLEOTIDE SEQUENCE [LARGE SCALE GENOMIC DNA]</scope>
    <source>
        <strain evidence="3 5">DSM 12335</strain>
    </source>
</reference>
<evidence type="ECO:0000313" key="5">
    <source>
        <dbReference type="Proteomes" id="UP000319516"/>
    </source>
</evidence>
<evidence type="ECO:0000256" key="2">
    <source>
        <dbReference type="SAM" id="Phobius"/>
    </source>
</evidence>
<name>A0A542YLH0_9MICO</name>
<accession>A0A542YLH0</accession>
<proteinExistence type="predicted"/>
<evidence type="ECO:0000313" key="4">
    <source>
        <dbReference type="EMBL" id="TQL52516.1"/>
    </source>
</evidence>
<gene>
    <name evidence="3" type="ORF">FB467_0004</name>
    <name evidence="4" type="ORF">FB467_3704</name>
</gene>
<feature type="region of interest" description="Disordered" evidence="1">
    <location>
        <begin position="48"/>
        <end position="98"/>
    </location>
</feature>
<dbReference type="EMBL" id="VFOP01000001">
    <property type="protein sequence ID" value="TQL48942.1"/>
    <property type="molecule type" value="Genomic_DNA"/>
</dbReference>
<organism evidence="3 5">
    <name type="scientific">Ornithinicoccus hortensis</name>
    <dbReference type="NCBI Taxonomy" id="82346"/>
    <lineage>
        <taxon>Bacteria</taxon>
        <taxon>Bacillati</taxon>
        <taxon>Actinomycetota</taxon>
        <taxon>Actinomycetes</taxon>
        <taxon>Micrococcales</taxon>
        <taxon>Intrasporangiaceae</taxon>
        <taxon>Ornithinicoccus</taxon>
    </lineage>
</organism>
<keyword evidence="2" id="KW-0812">Transmembrane</keyword>
<feature type="compositionally biased region" description="Pro residues" evidence="1">
    <location>
        <begin position="56"/>
        <end position="65"/>
    </location>
</feature>
<dbReference type="EMBL" id="VFOP01000001">
    <property type="protein sequence ID" value="TQL52516.1"/>
    <property type="molecule type" value="Genomic_DNA"/>
</dbReference>
<dbReference type="SUPFAM" id="SSF52266">
    <property type="entry name" value="SGNH hydrolase"/>
    <property type="match status" value="1"/>
</dbReference>
<evidence type="ECO:0000313" key="3">
    <source>
        <dbReference type="EMBL" id="TQL48942.1"/>
    </source>
</evidence>
<keyword evidence="2" id="KW-1133">Transmembrane helix</keyword>
<comment type="caution">
    <text evidence="3">The sequence shown here is derived from an EMBL/GenBank/DDBJ whole genome shotgun (WGS) entry which is preliminary data.</text>
</comment>
<sequence length="302" mass="32236">MARMTTRRVLGAALGFGFIILNIAIIALVVISTSQRGWSGLLGRETTETAATAAPTTPPSSPTTPSPTDATPSSTRSGDTTPTTASPTTTPEPEPEPTLAERYADGEALTVVVLGDQTGVDPADWVLAWARQLSGAHAVEVYATSTGDPTLYLGPETLGLGEPRITLYNASHIGNTPGYAANRLGALLPEDPDVVLLNFGRSNDQEDITDELQTLWESLTQDRDLDTRVVIQPPRQDGQPPLDELTRQWTEDSDAETIDVAAVFEEEGIVWSTVSVRDPLSVNIYGAGRWAEIVQSELLGGE</sequence>
<dbReference type="AlphaFoldDB" id="A0A542YLH0"/>
<evidence type="ECO:0008006" key="6">
    <source>
        <dbReference type="Google" id="ProtNLM"/>
    </source>
</evidence>
<protein>
    <recommendedName>
        <fullName evidence="6">GDSL-like lipase/acylhydrolase family protein</fullName>
    </recommendedName>
</protein>
<evidence type="ECO:0000256" key="1">
    <source>
        <dbReference type="SAM" id="MobiDB-lite"/>
    </source>
</evidence>
<keyword evidence="2" id="KW-0472">Membrane</keyword>
<dbReference type="Proteomes" id="UP000319516">
    <property type="component" value="Unassembled WGS sequence"/>
</dbReference>
<keyword evidence="5" id="KW-1185">Reference proteome</keyword>